<proteinExistence type="inferred from homology"/>
<dbReference type="SUPFAM" id="SSF48452">
    <property type="entry name" value="TPR-like"/>
    <property type="match status" value="1"/>
</dbReference>
<keyword evidence="3" id="KW-0732">Signal</keyword>
<evidence type="ECO:0000259" key="6">
    <source>
        <dbReference type="Pfam" id="PF07980"/>
    </source>
</evidence>
<dbReference type="EMBL" id="JBEXAC010000001">
    <property type="protein sequence ID" value="MET6997024.1"/>
    <property type="molecule type" value="Genomic_DNA"/>
</dbReference>
<keyword evidence="5" id="KW-0998">Cell outer membrane</keyword>
<evidence type="ECO:0000256" key="2">
    <source>
        <dbReference type="ARBA" id="ARBA00006275"/>
    </source>
</evidence>
<dbReference type="InterPro" id="IPR011990">
    <property type="entry name" value="TPR-like_helical_dom_sf"/>
</dbReference>
<evidence type="ECO:0000256" key="4">
    <source>
        <dbReference type="ARBA" id="ARBA00023136"/>
    </source>
</evidence>
<dbReference type="PROSITE" id="PS51257">
    <property type="entry name" value="PROKAR_LIPOPROTEIN"/>
    <property type="match status" value="1"/>
</dbReference>
<comment type="subcellular location">
    <subcellularLocation>
        <location evidence="1">Cell outer membrane</location>
    </subcellularLocation>
</comment>
<dbReference type="Pfam" id="PF14322">
    <property type="entry name" value="SusD-like_3"/>
    <property type="match status" value="1"/>
</dbReference>
<organism evidence="8 9">
    <name type="scientific">Chitinophaga defluvii</name>
    <dbReference type="NCBI Taxonomy" id="3163343"/>
    <lineage>
        <taxon>Bacteria</taxon>
        <taxon>Pseudomonadati</taxon>
        <taxon>Bacteroidota</taxon>
        <taxon>Chitinophagia</taxon>
        <taxon>Chitinophagales</taxon>
        <taxon>Chitinophagaceae</taxon>
        <taxon>Chitinophaga</taxon>
    </lineage>
</organism>
<dbReference type="RefSeq" id="WP_354659665.1">
    <property type="nucleotide sequence ID" value="NZ_JBEXAC010000001.1"/>
</dbReference>
<keyword evidence="4" id="KW-0472">Membrane</keyword>
<evidence type="ECO:0000313" key="8">
    <source>
        <dbReference type="EMBL" id="MET6997024.1"/>
    </source>
</evidence>
<dbReference type="Proteomes" id="UP001549749">
    <property type="component" value="Unassembled WGS sequence"/>
</dbReference>
<dbReference type="Gene3D" id="1.25.40.390">
    <property type="match status" value="1"/>
</dbReference>
<comment type="caution">
    <text evidence="8">The sequence shown here is derived from an EMBL/GenBank/DDBJ whole genome shotgun (WGS) entry which is preliminary data.</text>
</comment>
<reference evidence="8 9" key="1">
    <citation type="submission" date="2024-06" db="EMBL/GenBank/DDBJ databases">
        <title>Chitinophaga defluvii sp. nov., isolated from municipal sewage.</title>
        <authorList>
            <person name="Zhang L."/>
        </authorList>
    </citation>
    <scope>NUCLEOTIDE SEQUENCE [LARGE SCALE GENOMIC DNA]</scope>
    <source>
        <strain evidence="8 9">H8</strain>
    </source>
</reference>
<feature type="domain" description="RagB/SusD" evidence="6">
    <location>
        <begin position="323"/>
        <end position="568"/>
    </location>
</feature>
<protein>
    <submittedName>
        <fullName evidence="8">RagB/SusD family nutrient uptake outer membrane protein</fullName>
    </submittedName>
</protein>
<dbReference type="InterPro" id="IPR012944">
    <property type="entry name" value="SusD_RagB_dom"/>
</dbReference>
<evidence type="ECO:0000256" key="3">
    <source>
        <dbReference type="ARBA" id="ARBA00022729"/>
    </source>
</evidence>
<dbReference type="InterPro" id="IPR033985">
    <property type="entry name" value="SusD-like_N"/>
</dbReference>
<comment type="similarity">
    <text evidence="2">Belongs to the SusD family.</text>
</comment>
<feature type="domain" description="SusD-like N-terminal" evidence="7">
    <location>
        <begin position="110"/>
        <end position="229"/>
    </location>
</feature>
<sequence>MKGFQFFNIVKRPLLIACIVLLTGQGCKLDVVPQDRYTDALIWQSQDNIDLYIQDQYQVFKTFAFGRFPIGYDNATDALTDLMKYTSDVPGNGTVNRLVFEPGGVSPSSLYLDFWSAGYGHIRRINEFLSGLNKYAKLEDKNKQLYEAEARFLRGYVYFWLVKLHGSVVILDQLAFNKDNKRSGEDACWNFIAADFAFAAEHLPAERTGKAQGRVTQGAAYGMLAKTWLYAASIAEYDKKQFNQDALTGVPAEKKAAYYKNAMDAAAVVIRLASEGKYTLEGDYKKLFSQRNSKESLLTIQFMKPGVVHEFDRTFCPPADVSGALVAGVPTAELADEFEMADGSRFSWNNPAMAGDPYVNREPRFYATILYNGSSWKNRTMNTTPANSLEGFVEYKSVAEPRKTVTGYYIRKMLDEGNTNILDSKSDQSWMVMRYAEVLLIHAEAAGKSGDFNAATASLKAVRGRVQLPAINITSEPQLMTAIEHERKVELAFEGERYWDLRRWRKAHIVLNNTRFHGHKITASGSGFNYEVIDCDKQNRYFPASFYYMPVPQSEIVNNTAMSQIQGW</sequence>
<evidence type="ECO:0000256" key="1">
    <source>
        <dbReference type="ARBA" id="ARBA00004442"/>
    </source>
</evidence>
<keyword evidence="9" id="KW-1185">Reference proteome</keyword>
<evidence type="ECO:0000256" key="5">
    <source>
        <dbReference type="ARBA" id="ARBA00023237"/>
    </source>
</evidence>
<evidence type="ECO:0000259" key="7">
    <source>
        <dbReference type="Pfam" id="PF14322"/>
    </source>
</evidence>
<accession>A0ABV2T4G8</accession>
<dbReference type="Pfam" id="PF07980">
    <property type="entry name" value="SusD_RagB"/>
    <property type="match status" value="1"/>
</dbReference>
<gene>
    <name evidence="8" type="ORF">ABR189_06575</name>
</gene>
<name>A0ABV2T4G8_9BACT</name>
<evidence type="ECO:0000313" key="9">
    <source>
        <dbReference type="Proteomes" id="UP001549749"/>
    </source>
</evidence>